<dbReference type="RefSeq" id="WP_334265842.1">
    <property type="nucleotide sequence ID" value="NZ_CP050066.2"/>
</dbReference>
<dbReference type="Proteomes" id="UP000500895">
    <property type="component" value="Chromosome"/>
</dbReference>
<proteinExistence type="predicted"/>
<reference evidence="1 2" key="1">
    <citation type="journal article" date="2020" name="Int. J. Syst. Evol. Microbiol.">
        <title>Description and complete genome sequences of Bradyrhizobium symbiodeficiens sp. nov., a non-symbiotic bacterium associated with legumes native to Canada.</title>
        <authorList>
            <person name="Bromfield E.S.P."/>
            <person name="Cloutier S."/>
            <person name="Nguyen H.D.T."/>
        </authorList>
    </citation>
    <scope>NUCLEOTIDE SEQUENCE [LARGE SCALE GENOMIC DNA]</scope>
    <source>
        <strain evidence="1 2">101S1MB</strain>
    </source>
</reference>
<sequence length="261" mass="28611">MIVLSKSALRGWTRVRTTSRKRPSSCRRPTIGDDEVIETGQYDPAKALGSSSRKQMETAMSQQSSMHFYLNWAKERIDEMDAALASFEVKAGQAKAESKVKTDRLLSDLTTRRDAFQAMLKTQAEAGEAAWTEAKADLEKQWAGFEAQVKTYFEGAGKQFEQQQATFKDVAAAQAKAWREAADKFRDAAGKVASARTVDVDAALKQMKSDASEAEARLQKLKQAGSESWSVLSAALAESRKAFDQANQAAWDALKGAGPKS</sequence>
<evidence type="ECO:0000313" key="2">
    <source>
        <dbReference type="Proteomes" id="UP000500895"/>
    </source>
</evidence>
<dbReference type="AlphaFoldDB" id="A0A2U8QLZ1"/>
<protein>
    <submittedName>
        <fullName evidence="1">Uncharacterized protein</fullName>
    </submittedName>
</protein>
<evidence type="ECO:0000313" key="1">
    <source>
        <dbReference type="EMBL" id="QIP11074.2"/>
    </source>
</evidence>
<name>A0A2U8QLZ1_9BRAD</name>
<gene>
    <name evidence="1" type="ORF">HAV00_27860</name>
</gene>
<dbReference type="EMBL" id="CP050066">
    <property type="protein sequence ID" value="QIP11074.2"/>
    <property type="molecule type" value="Genomic_DNA"/>
</dbReference>
<accession>A0A2U8QLZ1</accession>
<organism evidence="1 2">
    <name type="scientific">Bradyrhizobium symbiodeficiens</name>
    <dbReference type="NCBI Taxonomy" id="1404367"/>
    <lineage>
        <taxon>Bacteria</taxon>
        <taxon>Pseudomonadati</taxon>
        <taxon>Pseudomonadota</taxon>
        <taxon>Alphaproteobacteria</taxon>
        <taxon>Hyphomicrobiales</taxon>
        <taxon>Nitrobacteraceae</taxon>
        <taxon>Bradyrhizobium</taxon>
    </lineage>
</organism>